<accession>A0A5J4RR96</accession>
<protein>
    <submittedName>
        <fullName evidence="3">Uncharacterized protein</fullName>
    </submittedName>
</protein>
<dbReference type="AlphaFoldDB" id="A0A5J4RR96"/>
<feature type="region of interest" description="Disordered" evidence="2">
    <location>
        <begin position="220"/>
        <end position="275"/>
    </location>
</feature>
<feature type="compositionally biased region" description="Basic and acidic residues" evidence="2">
    <location>
        <begin position="43"/>
        <end position="52"/>
    </location>
</feature>
<evidence type="ECO:0000313" key="4">
    <source>
        <dbReference type="Proteomes" id="UP000324800"/>
    </source>
</evidence>
<feature type="non-terminal residue" evidence="3">
    <location>
        <position position="1"/>
    </location>
</feature>
<comment type="caution">
    <text evidence="3">The sequence shown here is derived from an EMBL/GenBank/DDBJ whole genome shotgun (WGS) entry which is preliminary data.</text>
</comment>
<feature type="region of interest" description="Disordered" evidence="2">
    <location>
        <begin position="19"/>
        <end position="81"/>
    </location>
</feature>
<feature type="compositionally biased region" description="Basic and acidic residues" evidence="2">
    <location>
        <begin position="220"/>
        <end position="265"/>
    </location>
</feature>
<feature type="compositionally biased region" description="Polar residues" evidence="2">
    <location>
        <begin position="22"/>
        <end position="36"/>
    </location>
</feature>
<organism evidence="3 4">
    <name type="scientific">Streblomastix strix</name>
    <dbReference type="NCBI Taxonomy" id="222440"/>
    <lineage>
        <taxon>Eukaryota</taxon>
        <taxon>Metamonada</taxon>
        <taxon>Preaxostyla</taxon>
        <taxon>Oxymonadida</taxon>
        <taxon>Streblomastigidae</taxon>
        <taxon>Streblomastix</taxon>
    </lineage>
</organism>
<dbReference type="EMBL" id="SNRW01041773">
    <property type="protein sequence ID" value="KAA6335533.1"/>
    <property type="molecule type" value="Genomic_DNA"/>
</dbReference>
<feature type="compositionally biased region" description="Polar residues" evidence="2">
    <location>
        <begin position="70"/>
        <end position="80"/>
    </location>
</feature>
<proteinExistence type="predicted"/>
<feature type="non-terminal residue" evidence="3">
    <location>
        <position position="275"/>
    </location>
</feature>
<name>A0A5J4RR96_9EUKA</name>
<dbReference type="Proteomes" id="UP000324800">
    <property type="component" value="Unassembled WGS sequence"/>
</dbReference>
<reference evidence="3 4" key="1">
    <citation type="submission" date="2019-03" db="EMBL/GenBank/DDBJ databases">
        <title>Single cell metagenomics reveals metabolic interactions within the superorganism composed of flagellate Streblomastix strix and complex community of Bacteroidetes bacteria on its surface.</title>
        <authorList>
            <person name="Treitli S.C."/>
            <person name="Kolisko M."/>
            <person name="Husnik F."/>
            <person name="Keeling P."/>
            <person name="Hampl V."/>
        </authorList>
    </citation>
    <scope>NUCLEOTIDE SEQUENCE [LARGE SCALE GENOMIC DNA]</scope>
    <source>
        <strain evidence="3">ST1C</strain>
    </source>
</reference>
<feature type="compositionally biased region" description="Polar residues" evidence="2">
    <location>
        <begin position="266"/>
        <end position="275"/>
    </location>
</feature>
<feature type="coiled-coil region" evidence="1">
    <location>
        <begin position="121"/>
        <end position="162"/>
    </location>
</feature>
<evidence type="ECO:0000313" key="3">
    <source>
        <dbReference type="EMBL" id="KAA6335533.1"/>
    </source>
</evidence>
<evidence type="ECO:0000256" key="2">
    <source>
        <dbReference type="SAM" id="MobiDB-lite"/>
    </source>
</evidence>
<feature type="compositionally biased region" description="Basic and acidic residues" evidence="2">
    <location>
        <begin position="59"/>
        <end position="69"/>
    </location>
</feature>
<sequence>EADELLEVMDVKNEDELIGKLNNVSDQTNNELNNGEENQDQSDAEKKQKTENTDENEVDNLRLSEDEQNKQNLKTNSKSVESLHIKDEQQIPQIEDEEDDIFVKWRTNKKNLLQYFELKGLKRLNQSNKRQFAIIDSLQEELEQLERDKLNLQLQIDGEEDRLNEKLIPLQEELDRSNSETKKEKEYSQNISKQIQLLQAEIKKLKEELIFKMTEIDKLKQSEKEQTDLRRESEDQQKRWKEERDQEQSRADAVESEFREFKLQNERSNQLMEQE</sequence>
<gene>
    <name evidence="3" type="ORF">EZS28_052954</name>
</gene>
<evidence type="ECO:0000256" key="1">
    <source>
        <dbReference type="SAM" id="Coils"/>
    </source>
</evidence>
<keyword evidence="1" id="KW-0175">Coiled coil</keyword>